<name>A0ABP0Y208_9ROSI</name>
<keyword evidence="2" id="KW-0560">Oxidoreductase</keyword>
<dbReference type="PROSITE" id="PS00018">
    <property type="entry name" value="EF_HAND_1"/>
    <property type="match status" value="1"/>
</dbReference>
<dbReference type="PANTHER" id="PTHR11972">
    <property type="entry name" value="NADPH OXIDASE"/>
    <property type="match status" value="1"/>
</dbReference>
<dbReference type="Gene3D" id="1.10.238.10">
    <property type="entry name" value="EF-hand"/>
    <property type="match status" value="1"/>
</dbReference>
<feature type="domain" description="EF-hand" evidence="3">
    <location>
        <begin position="108"/>
        <end position="143"/>
    </location>
</feature>
<dbReference type="SUPFAM" id="SSF47473">
    <property type="entry name" value="EF-hand"/>
    <property type="match status" value="1"/>
</dbReference>
<organism evidence="4 5">
    <name type="scientific">Citrullus colocynthis</name>
    <name type="common">colocynth</name>
    <dbReference type="NCBI Taxonomy" id="252529"/>
    <lineage>
        <taxon>Eukaryota</taxon>
        <taxon>Viridiplantae</taxon>
        <taxon>Streptophyta</taxon>
        <taxon>Embryophyta</taxon>
        <taxon>Tracheophyta</taxon>
        <taxon>Spermatophyta</taxon>
        <taxon>Magnoliopsida</taxon>
        <taxon>eudicotyledons</taxon>
        <taxon>Gunneridae</taxon>
        <taxon>Pentapetalae</taxon>
        <taxon>rosids</taxon>
        <taxon>fabids</taxon>
        <taxon>Cucurbitales</taxon>
        <taxon>Cucurbitaceae</taxon>
        <taxon>Benincaseae</taxon>
        <taxon>Citrullus</taxon>
    </lineage>
</organism>
<dbReference type="Proteomes" id="UP001642487">
    <property type="component" value="Chromosome 2"/>
</dbReference>
<keyword evidence="1" id="KW-0106">Calcium</keyword>
<protein>
    <recommendedName>
        <fullName evidence="3">EF-hand domain-containing protein</fullName>
    </recommendedName>
</protein>
<evidence type="ECO:0000313" key="5">
    <source>
        <dbReference type="Proteomes" id="UP001642487"/>
    </source>
</evidence>
<evidence type="ECO:0000259" key="3">
    <source>
        <dbReference type="PROSITE" id="PS50222"/>
    </source>
</evidence>
<sequence length="281" mass="32539">MVKQNPALQPSPPIVGNKREHKHFNILSFLNGSIAKSWEEVEKHFHKQVDHGKLFKENFGGCIGLDENSKYFADELFDVLSKRKKIEPEKGITLQQLKEFWEELRKDDLDTKLQIFFDLCDKNDDNKISKEEVKTVLNWTASANNLTKIEKHIESYASLIVKELDPDGNGFIEIEHLELLVKELWKSEEAKLLQRQDASASNFVSETIEIIKDNRNKIWVLTLWLAINLGLFVWKFMEYKEKETFELMGYCIGIAKGSAETLKFNMGLILFLVCRGALTKL</sequence>
<dbReference type="Pfam" id="PF13499">
    <property type="entry name" value="EF-hand_7"/>
    <property type="match status" value="1"/>
</dbReference>
<dbReference type="InterPro" id="IPR002048">
    <property type="entry name" value="EF_hand_dom"/>
</dbReference>
<proteinExistence type="predicted"/>
<dbReference type="PANTHER" id="PTHR11972:SF54">
    <property type="entry name" value="RESPIRATORY BURST OXIDASE HOMOLOG PROTEIN J-RELATED"/>
    <property type="match status" value="1"/>
</dbReference>
<dbReference type="InterPro" id="IPR011992">
    <property type="entry name" value="EF-hand-dom_pair"/>
</dbReference>
<keyword evidence="5" id="KW-1185">Reference proteome</keyword>
<dbReference type="Pfam" id="PF08414">
    <property type="entry name" value="NADPH_Ox"/>
    <property type="match status" value="1"/>
</dbReference>
<evidence type="ECO:0000256" key="2">
    <source>
        <dbReference type="ARBA" id="ARBA00023002"/>
    </source>
</evidence>
<dbReference type="PROSITE" id="PS50222">
    <property type="entry name" value="EF_HAND_2"/>
    <property type="match status" value="2"/>
</dbReference>
<accession>A0ABP0Y208</accession>
<feature type="domain" description="EF-hand" evidence="3">
    <location>
        <begin position="152"/>
        <end position="187"/>
    </location>
</feature>
<dbReference type="InterPro" id="IPR018247">
    <property type="entry name" value="EF_Hand_1_Ca_BS"/>
</dbReference>
<evidence type="ECO:0000256" key="1">
    <source>
        <dbReference type="ARBA" id="ARBA00022837"/>
    </source>
</evidence>
<evidence type="ECO:0000313" key="4">
    <source>
        <dbReference type="EMBL" id="CAK9314462.1"/>
    </source>
</evidence>
<dbReference type="InterPro" id="IPR013623">
    <property type="entry name" value="NADPH_Ox"/>
</dbReference>
<gene>
    <name evidence="4" type="ORF">CITCOLO1_LOCUS6215</name>
</gene>
<dbReference type="EMBL" id="OZ021736">
    <property type="protein sequence ID" value="CAK9314462.1"/>
    <property type="molecule type" value="Genomic_DNA"/>
</dbReference>
<dbReference type="InterPro" id="IPR050369">
    <property type="entry name" value="RBOH/FRE"/>
</dbReference>
<reference evidence="4 5" key="1">
    <citation type="submission" date="2024-03" db="EMBL/GenBank/DDBJ databases">
        <authorList>
            <person name="Gkanogiannis A."/>
            <person name="Becerra Lopez-Lavalle L."/>
        </authorList>
    </citation>
    <scope>NUCLEOTIDE SEQUENCE [LARGE SCALE GENOMIC DNA]</scope>
</reference>